<organism evidence="1 2">
    <name type="scientific">Micromonospora wenchangensis</name>
    <dbReference type="NCBI Taxonomy" id="1185415"/>
    <lineage>
        <taxon>Bacteria</taxon>
        <taxon>Bacillati</taxon>
        <taxon>Actinomycetota</taxon>
        <taxon>Actinomycetes</taxon>
        <taxon>Micromonosporales</taxon>
        <taxon>Micromonosporaceae</taxon>
        <taxon>Micromonospora</taxon>
    </lineage>
</organism>
<dbReference type="OrthoDB" id="3405914at2"/>
<protein>
    <submittedName>
        <fullName evidence="1">Uncharacterized protein</fullName>
    </submittedName>
</protein>
<sequence length="68" mass="7239">MTAPHLSLAQIRNRLILTARAVLRAHRPDPDGRCRVCRVAGCRVSAAARDVLAAAAACRPPGEPHHPA</sequence>
<dbReference type="AlphaFoldDB" id="A0A246RSG0"/>
<gene>
    <name evidence="1" type="ORF">B5D80_03960</name>
</gene>
<comment type="caution">
    <text evidence="1">The sequence shown here is derived from an EMBL/GenBank/DDBJ whole genome shotgun (WGS) entry which is preliminary data.</text>
</comment>
<name>A0A246RSG0_9ACTN</name>
<reference evidence="1 2" key="1">
    <citation type="submission" date="2017-03" db="EMBL/GenBank/DDBJ databases">
        <title>Whole genome sequence of Micromonospora wenchangensis, isolated from mangrove soil.</title>
        <authorList>
            <person name="Yang H."/>
        </authorList>
    </citation>
    <scope>NUCLEOTIDE SEQUENCE [LARGE SCALE GENOMIC DNA]</scope>
    <source>
        <strain evidence="1 2">CCTCC AA 2012002</strain>
    </source>
</reference>
<keyword evidence="2" id="KW-1185">Reference proteome</keyword>
<dbReference type="Proteomes" id="UP000197174">
    <property type="component" value="Unassembled WGS sequence"/>
</dbReference>
<accession>A0A246RSG0</accession>
<dbReference type="EMBL" id="MZMV01000004">
    <property type="protein sequence ID" value="OWV12061.1"/>
    <property type="molecule type" value="Genomic_DNA"/>
</dbReference>
<dbReference type="RefSeq" id="WP_088642375.1">
    <property type="nucleotide sequence ID" value="NZ_MZMV01000004.1"/>
</dbReference>
<evidence type="ECO:0000313" key="2">
    <source>
        <dbReference type="Proteomes" id="UP000197174"/>
    </source>
</evidence>
<proteinExistence type="predicted"/>
<evidence type="ECO:0000313" key="1">
    <source>
        <dbReference type="EMBL" id="OWV12061.1"/>
    </source>
</evidence>